<dbReference type="KEGG" id="ppan:ESD82_14790"/>
<evidence type="ECO:0000256" key="5">
    <source>
        <dbReference type="ARBA" id="ARBA00023237"/>
    </source>
</evidence>
<evidence type="ECO:0000256" key="6">
    <source>
        <dbReference type="SAM" id="SignalP"/>
    </source>
</evidence>
<dbReference type="GO" id="GO:0009279">
    <property type="term" value="C:cell outer membrane"/>
    <property type="evidence" value="ECO:0007669"/>
    <property type="project" value="UniProtKB-SubCell"/>
</dbReference>
<dbReference type="EMBL" id="CP058690">
    <property type="protein sequence ID" value="QLH15126.1"/>
    <property type="molecule type" value="Genomic_DNA"/>
</dbReference>
<dbReference type="EMBL" id="CP044426">
    <property type="protein sequence ID" value="QFG37407.1"/>
    <property type="molecule type" value="Genomic_DNA"/>
</dbReference>
<evidence type="ECO:0000313" key="12">
    <source>
        <dbReference type="Proteomes" id="UP000509322"/>
    </source>
</evidence>
<keyword evidence="3 6" id="KW-0732">Signal</keyword>
<evidence type="ECO:0000256" key="2">
    <source>
        <dbReference type="ARBA" id="ARBA00005722"/>
    </source>
</evidence>
<dbReference type="Pfam" id="PF06629">
    <property type="entry name" value="MipA"/>
    <property type="match status" value="1"/>
</dbReference>
<evidence type="ECO:0000256" key="1">
    <source>
        <dbReference type="ARBA" id="ARBA00004442"/>
    </source>
</evidence>
<name>A0A1I5KFA3_PARPN</name>
<reference evidence="9 10" key="1">
    <citation type="submission" date="2018-10" db="EMBL/GenBank/DDBJ databases">
        <title>Genomic Encyclopedia of Archaeal and Bacterial Type Strains, Phase II (KMG-II): from individual species to whole genera.</title>
        <authorList>
            <person name="Goeker M."/>
        </authorList>
    </citation>
    <scope>NUCLEOTIDE SEQUENCE [LARGE SCALE GENOMIC DNA]</scope>
    <source>
        <strain evidence="10">ATCC 35512 / DSM 2944 / CIP 106514 / LMD 82.5 / NBRC 102493 / NCCB 82005 / GB17</strain>
        <strain evidence="9">DSM 2944</strain>
    </source>
</reference>
<evidence type="ECO:0000313" key="7">
    <source>
        <dbReference type="EMBL" id="QFG37407.1"/>
    </source>
</evidence>
<evidence type="ECO:0000313" key="8">
    <source>
        <dbReference type="EMBL" id="QLH15126.1"/>
    </source>
</evidence>
<reference evidence="7 11" key="2">
    <citation type="submission" date="2019-01" db="EMBL/GenBank/DDBJ databases">
        <title>Complete Genome Sequence and Annotation of the Paracoccus pantotrophus type strain DSM 2944.</title>
        <authorList>
            <person name="Bockwoldt J.A."/>
            <person name="Zimmermann M."/>
            <person name="Tiso T."/>
            <person name="Blank L.M."/>
        </authorList>
    </citation>
    <scope>NUCLEOTIDE SEQUENCE [LARGE SCALE GENOMIC DNA]</scope>
    <source>
        <strain evidence="7 11">DSM 2944</strain>
    </source>
</reference>
<evidence type="ECO:0000313" key="9">
    <source>
        <dbReference type="EMBL" id="RKS52148.1"/>
    </source>
</evidence>
<dbReference type="InterPro" id="IPR010583">
    <property type="entry name" value="MipA"/>
</dbReference>
<dbReference type="OrthoDB" id="5462484at2"/>
<evidence type="ECO:0000256" key="3">
    <source>
        <dbReference type="ARBA" id="ARBA00022729"/>
    </source>
</evidence>
<dbReference type="AlphaFoldDB" id="A0A1I5KFA3"/>
<proteinExistence type="inferred from homology"/>
<feature type="signal peptide" evidence="6">
    <location>
        <begin position="1"/>
        <end position="21"/>
    </location>
</feature>
<dbReference type="PANTHER" id="PTHR38776">
    <property type="entry name" value="MLTA-INTERACTING PROTEIN-RELATED"/>
    <property type="match status" value="1"/>
</dbReference>
<dbReference type="Proteomes" id="UP000509322">
    <property type="component" value="Chromosome 2"/>
</dbReference>
<keyword evidence="10" id="KW-1185">Reference proteome</keyword>
<dbReference type="EMBL" id="RBLI01000001">
    <property type="protein sequence ID" value="RKS52148.1"/>
    <property type="molecule type" value="Genomic_DNA"/>
</dbReference>
<evidence type="ECO:0000313" key="10">
    <source>
        <dbReference type="Proteomes" id="UP000273626"/>
    </source>
</evidence>
<keyword evidence="4" id="KW-0472">Membrane</keyword>
<dbReference type="GeneID" id="51371852"/>
<organism evidence="8 12">
    <name type="scientific">Paracoccus pantotrophus</name>
    <name type="common">Thiosphaera pantotropha</name>
    <dbReference type="NCBI Taxonomy" id="82367"/>
    <lineage>
        <taxon>Bacteria</taxon>
        <taxon>Pseudomonadati</taxon>
        <taxon>Pseudomonadota</taxon>
        <taxon>Alphaproteobacteria</taxon>
        <taxon>Rhodobacterales</taxon>
        <taxon>Paracoccaceae</taxon>
        <taxon>Paracoccus</taxon>
    </lineage>
</organism>
<comment type="similarity">
    <text evidence="2">Belongs to the MipA/OmpV family.</text>
</comment>
<dbReference type="RefSeq" id="WP_024845408.1">
    <property type="nucleotide sequence ID" value="NZ_CP038203.1"/>
</dbReference>
<dbReference type="Proteomes" id="UP000326453">
    <property type="component" value="Chromosome 1"/>
</dbReference>
<dbReference type="PANTHER" id="PTHR38776:SF1">
    <property type="entry name" value="MLTA-INTERACTING PROTEIN-RELATED"/>
    <property type="match status" value="1"/>
</dbReference>
<evidence type="ECO:0000313" key="11">
    <source>
        <dbReference type="Proteomes" id="UP000326453"/>
    </source>
</evidence>
<gene>
    <name evidence="9" type="ORF">BDE18_1451</name>
    <name evidence="7" type="ORF">ESD82_14790</name>
    <name evidence="8" type="ORF">HYQ43_12850</name>
</gene>
<accession>A0A1I5KFA3</accession>
<reference evidence="8 12" key="3">
    <citation type="submission" date="2020-07" db="EMBL/GenBank/DDBJ databases">
        <title>The complete genome of Paracoccus pantotrophus ACCC 10489.</title>
        <authorList>
            <person name="Si Y."/>
        </authorList>
    </citation>
    <scope>NUCLEOTIDE SEQUENCE [LARGE SCALE GENOMIC DNA]</scope>
    <source>
        <strain evidence="8 12">ACCC10489</strain>
    </source>
</reference>
<feature type="chain" id="PRO_5044559580" evidence="6">
    <location>
        <begin position="22"/>
        <end position="245"/>
    </location>
</feature>
<sequence>MTRIAALALLAATALTSPAAAQSLGLGRGLSVDTGLGVKYSPEFMGSDNLDASPWIILRNSDADAGKKDGISVLPSLNYIGKRDSSDHEDLRGMEDIGRAGEFGVKLSWRMGDMTSYGAIRKGFGGHHGVVGELGAKYRYEVSDQLTLWTGAELGLGDQDFTGTYFGVDEGESLAGGKPVHNPDGGAYIARISVEARYEFMPNTALMGRLTYGRLLGDAGDSPLVQTRSQPSISIGVARRLNFRF</sequence>
<comment type="subcellular location">
    <subcellularLocation>
        <location evidence="1">Cell outer membrane</location>
    </subcellularLocation>
</comment>
<keyword evidence="5" id="KW-0998">Cell outer membrane</keyword>
<evidence type="ECO:0000256" key="4">
    <source>
        <dbReference type="ARBA" id="ARBA00023136"/>
    </source>
</evidence>
<protein>
    <submittedName>
        <fullName evidence="8">MipA/OmpV family protein</fullName>
    </submittedName>
    <submittedName>
        <fullName evidence="9">Outer membrane protein</fullName>
    </submittedName>
</protein>
<dbReference type="Proteomes" id="UP000273626">
    <property type="component" value="Unassembled WGS sequence"/>
</dbReference>